<evidence type="ECO:0000313" key="2">
    <source>
        <dbReference type="Proteomes" id="UP000237000"/>
    </source>
</evidence>
<proteinExistence type="predicted"/>
<comment type="caution">
    <text evidence="1">The sequence shown here is derived from an EMBL/GenBank/DDBJ whole genome shotgun (WGS) entry which is preliminary data.</text>
</comment>
<sequence length="120" mass="13390">MGHQTSKIMCLVLRKLQVDADPSRSLRGWLTSVMLKIVDIELSVTQTKTQVTQRDILALGWGAEGGEWEKESHGKMVERQIQNLTNQLSVTWQNGLCQTVRPVAQHCGPRAWARPTLGGV</sequence>
<reference evidence="2" key="1">
    <citation type="submission" date="2016-06" db="EMBL/GenBank/DDBJ databases">
        <title>Parallel loss of symbiosis genes in relatives of nitrogen-fixing non-legume Parasponia.</title>
        <authorList>
            <person name="Van Velzen R."/>
            <person name="Holmer R."/>
            <person name="Bu F."/>
            <person name="Rutten L."/>
            <person name="Van Zeijl A."/>
            <person name="Liu W."/>
            <person name="Santuari L."/>
            <person name="Cao Q."/>
            <person name="Sharma T."/>
            <person name="Shen D."/>
            <person name="Roswanjaya Y."/>
            <person name="Wardhani T."/>
            <person name="Kalhor M.S."/>
            <person name="Jansen J."/>
            <person name="Van den Hoogen J."/>
            <person name="Gungor B."/>
            <person name="Hartog M."/>
            <person name="Hontelez J."/>
            <person name="Verver J."/>
            <person name="Yang W.-C."/>
            <person name="Schijlen E."/>
            <person name="Repin R."/>
            <person name="Schilthuizen M."/>
            <person name="Schranz E."/>
            <person name="Heidstra R."/>
            <person name="Miyata K."/>
            <person name="Fedorova E."/>
            <person name="Kohlen W."/>
            <person name="Bisseling T."/>
            <person name="Smit S."/>
            <person name="Geurts R."/>
        </authorList>
    </citation>
    <scope>NUCLEOTIDE SEQUENCE [LARGE SCALE GENOMIC DNA]</scope>
    <source>
        <strain evidence="2">cv. RG33-2</strain>
    </source>
</reference>
<protein>
    <submittedName>
        <fullName evidence="1">Uncharacterized protein</fullName>
    </submittedName>
</protein>
<dbReference type="InParanoid" id="A0A2P5DSA2"/>
<dbReference type="EMBL" id="JXTC01000252">
    <property type="protein sequence ID" value="PON76152.1"/>
    <property type="molecule type" value="Genomic_DNA"/>
</dbReference>
<accession>A0A2P5DSA2</accession>
<keyword evidence="2" id="KW-1185">Reference proteome</keyword>
<evidence type="ECO:0000313" key="1">
    <source>
        <dbReference type="EMBL" id="PON76152.1"/>
    </source>
</evidence>
<name>A0A2P5DSA2_TREOI</name>
<organism evidence="1 2">
    <name type="scientific">Trema orientale</name>
    <name type="common">Charcoal tree</name>
    <name type="synonym">Celtis orientalis</name>
    <dbReference type="NCBI Taxonomy" id="63057"/>
    <lineage>
        <taxon>Eukaryota</taxon>
        <taxon>Viridiplantae</taxon>
        <taxon>Streptophyta</taxon>
        <taxon>Embryophyta</taxon>
        <taxon>Tracheophyta</taxon>
        <taxon>Spermatophyta</taxon>
        <taxon>Magnoliopsida</taxon>
        <taxon>eudicotyledons</taxon>
        <taxon>Gunneridae</taxon>
        <taxon>Pentapetalae</taxon>
        <taxon>rosids</taxon>
        <taxon>fabids</taxon>
        <taxon>Rosales</taxon>
        <taxon>Cannabaceae</taxon>
        <taxon>Trema</taxon>
    </lineage>
</organism>
<gene>
    <name evidence="1" type="ORF">TorRG33x02_243540</name>
</gene>
<dbReference type="Proteomes" id="UP000237000">
    <property type="component" value="Unassembled WGS sequence"/>
</dbReference>
<dbReference type="AlphaFoldDB" id="A0A2P5DSA2"/>